<dbReference type="Gene3D" id="3.40.140.10">
    <property type="entry name" value="Cytidine Deaminase, domain 2"/>
    <property type="match status" value="1"/>
</dbReference>
<name>A0ABT8RW80_9BURK</name>
<dbReference type="InterPro" id="IPR025657">
    <property type="entry name" value="RadC_JAB"/>
</dbReference>
<dbReference type="CDD" id="cd08071">
    <property type="entry name" value="MPN_DUF2466"/>
    <property type="match status" value="1"/>
</dbReference>
<reference evidence="8" key="1">
    <citation type="submission" date="2023-06" db="EMBL/GenBank/DDBJ databases">
        <authorList>
            <person name="Jiang Y."/>
            <person name="Liu Q."/>
        </authorList>
    </citation>
    <scope>NUCLEOTIDE SEQUENCE</scope>
    <source>
        <strain evidence="8">CGMCC 1.12090</strain>
    </source>
</reference>
<proteinExistence type="inferred from homology"/>
<evidence type="ECO:0000256" key="3">
    <source>
        <dbReference type="ARBA" id="ARBA00022801"/>
    </source>
</evidence>
<keyword evidence="5" id="KW-0482">Metalloprotease</keyword>
<dbReference type="Pfam" id="PF04002">
    <property type="entry name" value="RadC"/>
    <property type="match status" value="1"/>
</dbReference>
<dbReference type="EMBL" id="JAUKVY010000001">
    <property type="protein sequence ID" value="MDO1530829.1"/>
    <property type="molecule type" value="Genomic_DNA"/>
</dbReference>
<keyword evidence="2" id="KW-0479">Metal-binding</keyword>
<evidence type="ECO:0000256" key="4">
    <source>
        <dbReference type="ARBA" id="ARBA00022833"/>
    </source>
</evidence>
<dbReference type="InterPro" id="IPR037518">
    <property type="entry name" value="MPN"/>
</dbReference>
<evidence type="ECO:0000313" key="9">
    <source>
        <dbReference type="Proteomes" id="UP001169027"/>
    </source>
</evidence>
<protein>
    <submittedName>
        <fullName evidence="8">DNA repair protein RadC</fullName>
    </submittedName>
</protein>
<evidence type="ECO:0000256" key="2">
    <source>
        <dbReference type="ARBA" id="ARBA00022723"/>
    </source>
</evidence>
<organism evidence="8 9">
    <name type="scientific">Variovorax ginsengisoli</name>
    <dbReference type="NCBI Taxonomy" id="363844"/>
    <lineage>
        <taxon>Bacteria</taxon>
        <taxon>Pseudomonadati</taxon>
        <taxon>Pseudomonadota</taxon>
        <taxon>Betaproteobacteria</taxon>
        <taxon>Burkholderiales</taxon>
        <taxon>Comamonadaceae</taxon>
        <taxon>Variovorax</taxon>
    </lineage>
</organism>
<keyword evidence="1" id="KW-0645">Protease</keyword>
<accession>A0ABT8RW80</accession>
<keyword evidence="3" id="KW-0378">Hydrolase</keyword>
<keyword evidence="4" id="KW-0862">Zinc</keyword>
<dbReference type="InterPro" id="IPR020891">
    <property type="entry name" value="UPF0758_CS"/>
</dbReference>
<evidence type="ECO:0000256" key="6">
    <source>
        <dbReference type="RuleBase" id="RU003797"/>
    </source>
</evidence>
<dbReference type="SUPFAM" id="SSF47781">
    <property type="entry name" value="RuvA domain 2-like"/>
    <property type="match status" value="1"/>
</dbReference>
<dbReference type="InterPro" id="IPR001405">
    <property type="entry name" value="UPF0758"/>
</dbReference>
<dbReference type="Pfam" id="PF20582">
    <property type="entry name" value="UPF0758_N"/>
    <property type="match status" value="1"/>
</dbReference>
<dbReference type="PANTHER" id="PTHR30471">
    <property type="entry name" value="DNA REPAIR PROTEIN RADC"/>
    <property type="match status" value="1"/>
</dbReference>
<dbReference type="Proteomes" id="UP001169027">
    <property type="component" value="Unassembled WGS sequence"/>
</dbReference>
<sequence>MSFKDLPDGARPRERLISLGAGALADVELLALLLRTGLRGKNVLQLSQELLDRFDGLSGLLHAGLDDLKQIKGLGGTAKRAELAAVLELARRAMAERLKERAVFDSPGAVKQYLQLHLAARPHEVFAALFLDAQHRLIAMEELFRGTLTQTSVYPREVVTRALHHHAAAVVLAHNHPSGSVEASRADQSLTQTLKAALALIDVRVLDHVIVARGGALSMAEGGML</sequence>
<evidence type="ECO:0000259" key="7">
    <source>
        <dbReference type="PROSITE" id="PS50249"/>
    </source>
</evidence>
<evidence type="ECO:0000256" key="5">
    <source>
        <dbReference type="ARBA" id="ARBA00023049"/>
    </source>
</evidence>
<gene>
    <name evidence="8" type="primary">radC</name>
    <name evidence="8" type="ORF">Q2T77_00905</name>
</gene>
<dbReference type="PROSITE" id="PS50249">
    <property type="entry name" value="MPN"/>
    <property type="match status" value="1"/>
</dbReference>
<dbReference type="InterPro" id="IPR010994">
    <property type="entry name" value="RuvA_2-like"/>
</dbReference>
<feature type="domain" description="MPN" evidence="7">
    <location>
        <begin position="103"/>
        <end position="225"/>
    </location>
</feature>
<comment type="similarity">
    <text evidence="6">Belongs to the UPF0758 family.</text>
</comment>
<dbReference type="InterPro" id="IPR046778">
    <property type="entry name" value="UPF0758_N"/>
</dbReference>
<keyword evidence="9" id="KW-1185">Reference proteome</keyword>
<dbReference type="RefSeq" id="WP_301802501.1">
    <property type="nucleotide sequence ID" value="NZ_JAUJZH010000001.1"/>
</dbReference>
<dbReference type="PROSITE" id="PS01302">
    <property type="entry name" value="UPF0758"/>
    <property type="match status" value="1"/>
</dbReference>
<dbReference type="PANTHER" id="PTHR30471:SF3">
    <property type="entry name" value="UPF0758 PROTEIN YEES-RELATED"/>
    <property type="match status" value="1"/>
</dbReference>
<comment type="caution">
    <text evidence="8">The sequence shown here is derived from an EMBL/GenBank/DDBJ whole genome shotgun (WGS) entry which is preliminary data.</text>
</comment>
<evidence type="ECO:0000313" key="8">
    <source>
        <dbReference type="EMBL" id="MDO1530829.1"/>
    </source>
</evidence>
<dbReference type="NCBIfam" id="NF000642">
    <property type="entry name" value="PRK00024.1"/>
    <property type="match status" value="1"/>
</dbReference>
<dbReference type="NCBIfam" id="TIGR00608">
    <property type="entry name" value="radc"/>
    <property type="match status" value="1"/>
</dbReference>
<evidence type="ECO:0000256" key="1">
    <source>
        <dbReference type="ARBA" id="ARBA00022670"/>
    </source>
</evidence>